<reference evidence="1 2" key="1">
    <citation type="submission" date="2014-02" db="EMBL/GenBank/DDBJ databases">
        <title>Transposable element dynamics among asymbiotic and ectomycorrhizal Amanita fungi.</title>
        <authorList>
            <consortium name="DOE Joint Genome Institute"/>
            <person name="Hess J."/>
            <person name="Skrede I."/>
            <person name="Wolfe B."/>
            <person name="LaButti K."/>
            <person name="Ohm R.A."/>
            <person name="Grigoriev I.V."/>
            <person name="Pringle A."/>
        </authorList>
    </citation>
    <scope>NUCLEOTIDE SEQUENCE [LARGE SCALE GENOMIC DNA]</scope>
    <source>
        <strain evidence="1 2">SKay4041</strain>
    </source>
</reference>
<organism evidence="1 2">
    <name type="scientific">Amanita thiersii Skay4041</name>
    <dbReference type="NCBI Taxonomy" id="703135"/>
    <lineage>
        <taxon>Eukaryota</taxon>
        <taxon>Fungi</taxon>
        <taxon>Dikarya</taxon>
        <taxon>Basidiomycota</taxon>
        <taxon>Agaricomycotina</taxon>
        <taxon>Agaricomycetes</taxon>
        <taxon>Agaricomycetidae</taxon>
        <taxon>Agaricales</taxon>
        <taxon>Pluteineae</taxon>
        <taxon>Amanitaceae</taxon>
        <taxon>Amanita</taxon>
    </lineage>
</organism>
<dbReference type="EMBL" id="KZ301989">
    <property type="protein sequence ID" value="PFH51336.1"/>
    <property type="molecule type" value="Genomic_DNA"/>
</dbReference>
<accession>A0A2A9NU93</accession>
<dbReference type="Proteomes" id="UP000242287">
    <property type="component" value="Unassembled WGS sequence"/>
</dbReference>
<dbReference type="AlphaFoldDB" id="A0A2A9NU93"/>
<evidence type="ECO:0000313" key="1">
    <source>
        <dbReference type="EMBL" id="PFH51336.1"/>
    </source>
</evidence>
<proteinExistence type="predicted"/>
<protein>
    <submittedName>
        <fullName evidence="1">Uncharacterized protein</fullName>
    </submittedName>
</protein>
<name>A0A2A9NU93_9AGAR</name>
<evidence type="ECO:0000313" key="2">
    <source>
        <dbReference type="Proteomes" id="UP000242287"/>
    </source>
</evidence>
<gene>
    <name evidence="1" type="ORF">AMATHDRAFT_3185</name>
</gene>
<keyword evidence="2" id="KW-1185">Reference proteome</keyword>
<sequence length="191" mass="19473">MFTPGNMMLDAGTSGLVTDIDAFINDNNDDGAWALQFGLGALTGGIGGRLGLKIDSRLQPISISAVRSGHKTMMQFINRGTGRFVANASVGAALGGVQQIATNAIDGKAWHTDVMKSTALGGLAGGVIADFLGAAGDVMRVTRPLAASPARVSSTGVMGSVRTDATDMKLALARGTKPLVLEGVDLQVSSN</sequence>